<protein>
    <submittedName>
        <fullName evidence="1">Uncharacterized protein</fullName>
    </submittedName>
</protein>
<name>A0A4Y2EW00_ARAVE</name>
<evidence type="ECO:0000313" key="2">
    <source>
        <dbReference type="Proteomes" id="UP000499080"/>
    </source>
</evidence>
<dbReference type="AlphaFoldDB" id="A0A4Y2EW00"/>
<dbReference type="Proteomes" id="UP000499080">
    <property type="component" value="Unassembled WGS sequence"/>
</dbReference>
<proteinExistence type="predicted"/>
<dbReference type="EMBL" id="BGPR01000723">
    <property type="protein sequence ID" value="GBM33041.1"/>
    <property type="molecule type" value="Genomic_DNA"/>
</dbReference>
<organism evidence="1 2">
    <name type="scientific">Araneus ventricosus</name>
    <name type="common">Orbweaver spider</name>
    <name type="synonym">Epeira ventricosa</name>
    <dbReference type="NCBI Taxonomy" id="182803"/>
    <lineage>
        <taxon>Eukaryota</taxon>
        <taxon>Metazoa</taxon>
        <taxon>Ecdysozoa</taxon>
        <taxon>Arthropoda</taxon>
        <taxon>Chelicerata</taxon>
        <taxon>Arachnida</taxon>
        <taxon>Araneae</taxon>
        <taxon>Araneomorphae</taxon>
        <taxon>Entelegynae</taxon>
        <taxon>Araneoidea</taxon>
        <taxon>Araneidae</taxon>
        <taxon>Araneus</taxon>
    </lineage>
</organism>
<gene>
    <name evidence="1" type="ORF">AVEN_126046_1</name>
</gene>
<evidence type="ECO:0000313" key="1">
    <source>
        <dbReference type="EMBL" id="GBM33041.1"/>
    </source>
</evidence>
<comment type="caution">
    <text evidence="1">The sequence shown here is derived from an EMBL/GenBank/DDBJ whole genome shotgun (WGS) entry which is preliminary data.</text>
</comment>
<sequence>MLAPLSMTRHRISLGEVCAGASDGDRPQVKIGHNLGDRSQVKTGHNLGDRSQFPSAAVSAMSVSVTCSSRQDDG</sequence>
<keyword evidence="2" id="KW-1185">Reference proteome</keyword>
<reference evidence="1 2" key="1">
    <citation type="journal article" date="2019" name="Sci. Rep.">
        <title>Orb-weaving spider Araneus ventricosus genome elucidates the spidroin gene catalogue.</title>
        <authorList>
            <person name="Kono N."/>
            <person name="Nakamura H."/>
            <person name="Ohtoshi R."/>
            <person name="Moran D.A.P."/>
            <person name="Shinohara A."/>
            <person name="Yoshida Y."/>
            <person name="Fujiwara M."/>
            <person name="Mori M."/>
            <person name="Tomita M."/>
            <person name="Arakawa K."/>
        </authorList>
    </citation>
    <scope>NUCLEOTIDE SEQUENCE [LARGE SCALE GENOMIC DNA]</scope>
</reference>
<accession>A0A4Y2EW00</accession>